<keyword evidence="1" id="KW-0808">Transferase</keyword>
<dbReference type="Gene3D" id="3.40.50.300">
    <property type="entry name" value="P-loop containing nucleotide triphosphate hydrolases"/>
    <property type="match status" value="1"/>
</dbReference>
<dbReference type="RefSeq" id="WP_184308208.1">
    <property type="nucleotide sequence ID" value="NZ_JACHEN010000003.1"/>
</dbReference>
<dbReference type="EC" id="2.5.1.17" evidence="1"/>
<dbReference type="InterPro" id="IPR003724">
    <property type="entry name" value="CblAdoTrfase_CobA"/>
</dbReference>
<comment type="caution">
    <text evidence="1">The sequence shown here is derived from an EMBL/GenBank/DDBJ whole genome shotgun (WGS) entry which is preliminary data.</text>
</comment>
<dbReference type="EMBL" id="JACHEN010000003">
    <property type="protein sequence ID" value="MBB6214610.1"/>
    <property type="molecule type" value="Genomic_DNA"/>
</dbReference>
<protein>
    <submittedName>
        <fullName evidence="1">Cob(I)alamin adenosyltransferase</fullName>
        <ecNumber evidence="1">2.5.1.17</ecNumber>
    </submittedName>
</protein>
<accession>A0A841KRA2</accession>
<dbReference type="Proteomes" id="UP000579281">
    <property type="component" value="Unassembled WGS sequence"/>
</dbReference>
<evidence type="ECO:0000313" key="1">
    <source>
        <dbReference type="EMBL" id="MBB6214610.1"/>
    </source>
</evidence>
<organism evidence="1 2">
    <name type="scientific">Anaerosolibacter carboniphilus</name>
    <dbReference type="NCBI Taxonomy" id="1417629"/>
    <lineage>
        <taxon>Bacteria</taxon>
        <taxon>Bacillati</taxon>
        <taxon>Bacillota</taxon>
        <taxon>Clostridia</taxon>
        <taxon>Peptostreptococcales</taxon>
        <taxon>Thermotaleaceae</taxon>
        <taxon>Anaerosolibacter</taxon>
    </lineage>
</organism>
<keyword evidence="2" id="KW-1185">Reference proteome</keyword>
<dbReference type="GO" id="GO:0008817">
    <property type="term" value="F:corrinoid adenosyltransferase activity"/>
    <property type="evidence" value="ECO:0007669"/>
    <property type="project" value="UniProtKB-EC"/>
</dbReference>
<sequence>MAAKQLSQGLVHIYTGDGKGKTTAALGQALRTVGCGYRVFMVQFLKGGDSGELHSAEKLKPDFQIFRFDTAKKFFWTLNDEEKKEVKRNIDKAFAFVEEVIQKESCDLLILDEIMGVLSNKLLTVQQVCNLIEGKPKHMELILTGRNVPQEIVELADYVSEMKMIKHPFQKGIGAREGIEH</sequence>
<dbReference type="PANTHER" id="PTHR46638:SF1">
    <property type="entry name" value="CORRINOID ADENOSYLTRANSFERASE"/>
    <property type="match status" value="1"/>
</dbReference>
<proteinExistence type="predicted"/>
<dbReference type="AlphaFoldDB" id="A0A841KRA2"/>
<dbReference type="GO" id="GO:0005524">
    <property type="term" value="F:ATP binding"/>
    <property type="evidence" value="ECO:0007669"/>
    <property type="project" value="InterPro"/>
</dbReference>
<name>A0A841KRA2_9FIRM</name>
<dbReference type="CDD" id="cd00561">
    <property type="entry name" value="CobA_ACA"/>
    <property type="match status" value="1"/>
</dbReference>
<reference evidence="1 2" key="1">
    <citation type="submission" date="2020-08" db="EMBL/GenBank/DDBJ databases">
        <title>Genomic Encyclopedia of Type Strains, Phase IV (KMG-IV): sequencing the most valuable type-strain genomes for metagenomic binning, comparative biology and taxonomic classification.</title>
        <authorList>
            <person name="Goeker M."/>
        </authorList>
    </citation>
    <scope>NUCLEOTIDE SEQUENCE [LARGE SCALE GENOMIC DNA]</scope>
    <source>
        <strain evidence="1 2">DSM 103526</strain>
    </source>
</reference>
<dbReference type="GO" id="GO:0009236">
    <property type="term" value="P:cobalamin biosynthetic process"/>
    <property type="evidence" value="ECO:0007669"/>
    <property type="project" value="InterPro"/>
</dbReference>
<evidence type="ECO:0000313" key="2">
    <source>
        <dbReference type="Proteomes" id="UP000579281"/>
    </source>
</evidence>
<gene>
    <name evidence="1" type="ORF">HNQ80_000693</name>
</gene>
<dbReference type="PIRSF" id="PIRSF015617">
    <property type="entry name" value="Adensltrnsf_CobA"/>
    <property type="match status" value="1"/>
</dbReference>
<dbReference type="Pfam" id="PF02572">
    <property type="entry name" value="CobA_CobO_BtuR"/>
    <property type="match status" value="1"/>
</dbReference>
<dbReference type="PANTHER" id="PTHR46638">
    <property type="entry name" value="CORRINOID ADENOSYLTRANSFERASE"/>
    <property type="match status" value="1"/>
</dbReference>
<dbReference type="InterPro" id="IPR027417">
    <property type="entry name" value="P-loop_NTPase"/>
</dbReference>
<dbReference type="SUPFAM" id="SSF52540">
    <property type="entry name" value="P-loop containing nucleoside triphosphate hydrolases"/>
    <property type="match status" value="1"/>
</dbReference>